<evidence type="ECO:0000256" key="9">
    <source>
        <dbReference type="RuleBase" id="RU365093"/>
    </source>
</evidence>
<dbReference type="Gene3D" id="2.40.50.100">
    <property type="match status" value="1"/>
</dbReference>
<dbReference type="EMBL" id="WIOL01000002">
    <property type="protein sequence ID" value="MQT16778.1"/>
    <property type="molecule type" value="Genomic_DNA"/>
</dbReference>
<dbReference type="SUPFAM" id="SSF111369">
    <property type="entry name" value="HlyD-like secretion proteins"/>
    <property type="match status" value="1"/>
</dbReference>
<comment type="subcellular location">
    <subcellularLocation>
        <location evidence="1 9">Cell inner membrane</location>
        <topology evidence="1 9">Single-pass membrane protein</topology>
    </subcellularLocation>
</comment>
<accession>A0A7C9GU67</accession>
<evidence type="ECO:0000259" key="10">
    <source>
        <dbReference type="Pfam" id="PF25994"/>
    </source>
</evidence>
<dbReference type="InterPro" id="IPR058781">
    <property type="entry name" value="HH_AprE-like"/>
</dbReference>
<dbReference type="InterPro" id="IPR058982">
    <property type="entry name" value="Beta-barrel_AprE"/>
</dbReference>
<dbReference type="PANTHER" id="PTHR30386">
    <property type="entry name" value="MEMBRANE FUSION SUBUNIT OF EMRAB-TOLC MULTIDRUG EFFLUX PUMP"/>
    <property type="match status" value="1"/>
</dbReference>
<evidence type="ECO:0000256" key="2">
    <source>
        <dbReference type="ARBA" id="ARBA00009477"/>
    </source>
</evidence>
<dbReference type="NCBIfam" id="TIGR01843">
    <property type="entry name" value="type_I_hlyD"/>
    <property type="match status" value="1"/>
</dbReference>
<evidence type="ECO:0000256" key="8">
    <source>
        <dbReference type="ARBA" id="ARBA00023136"/>
    </source>
</evidence>
<gene>
    <name evidence="12" type="ORF">F3168_05865</name>
</gene>
<evidence type="ECO:0000313" key="13">
    <source>
        <dbReference type="Proteomes" id="UP000481327"/>
    </source>
</evidence>
<dbReference type="PANTHER" id="PTHR30386:SF26">
    <property type="entry name" value="TRANSPORT PROTEIN COMB"/>
    <property type="match status" value="1"/>
</dbReference>
<evidence type="ECO:0000259" key="11">
    <source>
        <dbReference type="Pfam" id="PF26002"/>
    </source>
</evidence>
<dbReference type="OrthoDB" id="9810980at2"/>
<keyword evidence="3 9" id="KW-0813">Transport</keyword>
<dbReference type="Proteomes" id="UP000481327">
    <property type="component" value="Unassembled WGS sequence"/>
</dbReference>
<feature type="domain" description="AprE-like beta-barrel" evidence="11">
    <location>
        <begin position="321"/>
        <end position="409"/>
    </location>
</feature>
<evidence type="ECO:0000256" key="4">
    <source>
        <dbReference type="ARBA" id="ARBA00022475"/>
    </source>
</evidence>
<dbReference type="Gene3D" id="2.40.30.170">
    <property type="match status" value="1"/>
</dbReference>
<evidence type="ECO:0000256" key="3">
    <source>
        <dbReference type="ARBA" id="ARBA00022448"/>
    </source>
</evidence>
<keyword evidence="6 9" id="KW-0812">Transmembrane</keyword>
<dbReference type="Pfam" id="PF25994">
    <property type="entry name" value="HH_AprE"/>
    <property type="match status" value="1"/>
</dbReference>
<evidence type="ECO:0000256" key="7">
    <source>
        <dbReference type="ARBA" id="ARBA00022989"/>
    </source>
</evidence>
<keyword evidence="13" id="KW-1185">Reference proteome</keyword>
<dbReference type="RefSeq" id="WP_152577239.1">
    <property type="nucleotide sequence ID" value="NZ_JAATJI010000001.1"/>
</dbReference>
<proteinExistence type="inferred from homology"/>
<reference evidence="12 13" key="1">
    <citation type="submission" date="2019-09" db="EMBL/GenBank/DDBJ databases">
        <title>Polymorphobacter sp. isolated from a lake in China.</title>
        <authorList>
            <person name="Liu Z."/>
        </authorList>
    </citation>
    <scope>NUCLEOTIDE SEQUENCE [LARGE SCALE GENOMIC DNA]</scope>
    <source>
        <strain evidence="12 13">D40P</strain>
    </source>
</reference>
<protein>
    <recommendedName>
        <fullName evidence="9">Membrane fusion protein (MFP) family protein</fullName>
    </recommendedName>
</protein>
<keyword evidence="8 9" id="KW-0472">Membrane</keyword>
<dbReference type="AlphaFoldDB" id="A0A7C9GU67"/>
<keyword evidence="5 9" id="KW-0997">Cell inner membrane</keyword>
<feature type="transmembrane region" description="Helical" evidence="9">
    <location>
        <begin position="22"/>
        <end position="40"/>
    </location>
</feature>
<organism evidence="12 13">
    <name type="scientific">Sandarakinorhabdus fusca</name>
    <dbReference type="NCBI Taxonomy" id="1439888"/>
    <lineage>
        <taxon>Bacteria</taxon>
        <taxon>Pseudomonadati</taxon>
        <taxon>Pseudomonadota</taxon>
        <taxon>Alphaproteobacteria</taxon>
        <taxon>Sphingomonadales</taxon>
        <taxon>Sphingosinicellaceae</taxon>
        <taxon>Sandarakinorhabdus</taxon>
    </lineage>
</organism>
<name>A0A7C9GU67_9SPHN</name>
<evidence type="ECO:0000313" key="12">
    <source>
        <dbReference type="EMBL" id="MQT16778.1"/>
    </source>
</evidence>
<dbReference type="PRINTS" id="PR01490">
    <property type="entry name" value="RTXTOXIND"/>
</dbReference>
<keyword evidence="4 9" id="KW-1003">Cell membrane</keyword>
<evidence type="ECO:0000256" key="1">
    <source>
        <dbReference type="ARBA" id="ARBA00004377"/>
    </source>
</evidence>
<dbReference type="Pfam" id="PF26002">
    <property type="entry name" value="Beta-barrel_AprE"/>
    <property type="match status" value="1"/>
</dbReference>
<keyword evidence="7 9" id="KW-1133">Transmembrane helix</keyword>
<dbReference type="GO" id="GO:0015031">
    <property type="term" value="P:protein transport"/>
    <property type="evidence" value="ECO:0007669"/>
    <property type="project" value="InterPro"/>
</dbReference>
<dbReference type="GO" id="GO:0005886">
    <property type="term" value="C:plasma membrane"/>
    <property type="evidence" value="ECO:0007669"/>
    <property type="project" value="UniProtKB-SubCell"/>
</dbReference>
<feature type="domain" description="AprE-like long alpha-helical hairpin" evidence="10">
    <location>
        <begin position="95"/>
        <end position="274"/>
    </location>
</feature>
<comment type="similarity">
    <text evidence="2 9">Belongs to the membrane fusion protein (MFP) (TC 8.A.1) family.</text>
</comment>
<sequence length="435" mass="44577">MLHSAPTTGVMTGATPLAATRIMLWSITGFLVAMIGWAAVAEVNETATAPGRIVPQHQLQVVSNLEGGVVTAIWAKPGQKVAAGQSLLQLDPAAAQADFGRSSAAANALRARIARLEAEVAGTTPVFPAALEAAAPGAVAAERGLWAARRRDTASRSAGGSARRDGADRALAEAQAAATAAAEARAQAAREVAMLAPLVDKGIEPRISLDRARSTLVQADAGAAGALQAVSRARAALAEAVAAMAGSRDSSRADAGNDLALARAELAAQSAALPAMQRRLERTDVRSPIAGIVQRVMPATIGGSIAPGAPLAEIVPTGGGLVVDVRVRPRDIAFVHIGQPAAVKLTAYDASVYGRLDGRVTQISPDAVIDDRGGEGWYQVRIATAAEALTGPGGRRLPVGAGMVADVDLLGPPRTVLSYLFSPIARLRDTAFRER</sequence>
<dbReference type="InterPro" id="IPR010129">
    <property type="entry name" value="T1SS_HlyD"/>
</dbReference>
<dbReference type="InterPro" id="IPR050739">
    <property type="entry name" value="MFP"/>
</dbReference>
<evidence type="ECO:0000256" key="6">
    <source>
        <dbReference type="ARBA" id="ARBA00022692"/>
    </source>
</evidence>
<comment type="caution">
    <text evidence="12">The sequence shown here is derived from an EMBL/GenBank/DDBJ whole genome shotgun (WGS) entry which is preliminary data.</text>
</comment>
<evidence type="ECO:0000256" key="5">
    <source>
        <dbReference type="ARBA" id="ARBA00022519"/>
    </source>
</evidence>